<feature type="compositionally biased region" description="Basic and acidic residues" evidence="1">
    <location>
        <begin position="260"/>
        <end position="281"/>
    </location>
</feature>
<evidence type="ECO:0000313" key="3">
    <source>
        <dbReference type="Proteomes" id="UP000010880"/>
    </source>
</evidence>
<dbReference type="AlphaFoldDB" id="L0KBX4"/>
<dbReference type="EMBL" id="CP003359">
    <property type="protein sequence ID" value="AGB42055.1"/>
    <property type="molecule type" value="Genomic_DNA"/>
</dbReference>
<dbReference type="Proteomes" id="UP000010880">
    <property type="component" value="Chromosome"/>
</dbReference>
<protein>
    <recommendedName>
        <fullName evidence="4">DnaD-like protein</fullName>
    </recommendedName>
</protein>
<reference evidence="3" key="1">
    <citation type="submission" date="2012-02" db="EMBL/GenBank/DDBJ databases">
        <title>The complete genome of Halobacteroides halobius DSM 5150.</title>
        <authorList>
            <person name="Lucas S."/>
            <person name="Copeland A."/>
            <person name="Lapidus A."/>
            <person name="Glavina del Rio T."/>
            <person name="Dalin E."/>
            <person name="Tice H."/>
            <person name="Bruce D."/>
            <person name="Goodwin L."/>
            <person name="Pitluck S."/>
            <person name="Peters L."/>
            <person name="Mikhailova N."/>
            <person name="Gu W."/>
            <person name="Kyrpides N."/>
            <person name="Mavromatis K."/>
            <person name="Ivanova N."/>
            <person name="Brettin T."/>
            <person name="Detter J.C."/>
            <person name="Han C."/>
            <person name="Larimer F."/>
            <person name="Land M."/>
            <person name="Hauser L."/>
            <person name="Markowitz V."/>
            <person name="Cheng J.-F."/>
            <person name="Hugenholtz P."/>
            <person name="Woyke T."/>
            <person name="Wu D."/>
            <person name="Tindall B."/>
            <person name="Pomrenke H."/>
            <person name="Brambilla E."/>
            <person name="Klenk H.-P."/>
            <person name="Eisen J.A."/>
        </authorList>
    </citation>
    <scope>NUCLEOTIDE SEQUENCE [LARGE SCALE GENOMIC DNA]</scope>
    <source>
        <strain evidence="3">ATCC 35273 / DSM 5150 / MD-1</strain>
    </source>
</reference>
<dbReference type="PATRIC" id="fig|748449.3.peg.2088"/>
<evidence type="ECO:0000256" key="1">
    <source>
        <dbReference type="SAM" id="MobiDB-lite"/>
    </source>
</evidence>
<feature type="region of interest" description="Disordered" evidence="1">
    <location>
        <begin position="260"/>
        <end position="303"/>
    </location>
</feature>
<evidence type="ECO:0008006" key="4">
    <source>
        <dbReference type="Google" id="ProtNLM"/>
    </source>
</evidence>
<dbReference type="eggNOG" id="COG3935">
    <property type="taxonomic scope" value="Bacteria"/>
</dbReference>
<keyword evidence="3" id="KW-1185">Reference proteome</keyword>
<dbReference type="OrthoDB" id="9803733at2"/>
<feature type="region of interest" description="Disordered" evidence="1">
    <location>
        <begin position="118"/>
        <end position="178"/>
    </location>
</feature>
<dbReference type="HOGENOM" id="CLU_047944_2_0_9"/>
<evidence type="ECO:0000313" key="2">
    <source>
        <dbReference type="EMBL" id="AGB42055.1"/>
    </source>
</evidence>
<name>L0KBX4_HALHC</name>
<dbReference type="KEGG" id="hhl:Halha_2173"/>
<gene>
    <name evidence="2" type="ordered locus">Halha_2173</name>
</gene>
<dbReference type="RefSeq" id="WP_015327769.1">
    <property type="nucleotide sequence ID" value="NC_019978.1"/>
</dbReference>
<sequence length="303" mass="35058">MGNLLLDESPLVIQQGLAKKLGLNKAIVVQQVHYLLKQRKEKDRNKYFHQGNWWVYNTYTDWKENFFDFWSIRTVRRTFNELEEDGIFISSDQFNQKKYDQTKWYTINYQSLDRYMAEEEEKPPGQDGQSGGGQNDQPGEDKMTTGGGQSGQTNTKEVPKSNNHLSIDKGASVEKINSGEPTAIRDAFERYWRITTPNPSQLLKLTEAATELSTEVVIEGMKRARYKNDPFQYCFGLNPEEGKGLINKWMQAGVSSLEDIKKLDRKHQEEKQLRRDEDGRSQEGSPAKSRGSQEEVEEKYTDY</sequence>
<proteinExistence type="predicted"/>
<dbReference type="STRING" id="748449.Halha_2173"/>
<accession>L0KBX4</accession>
<organism evidence="2 3">
    <name type="scientific">Halobacteroides halobius (strain ATCC 35273 / DSM 5150 / MD-1)</name>
    <dbReference type="NCBI Taxonomy" id="748449"/>
    <lineage>
        <taxon>Bacteria</taxon>
        <taxon>Bacillati</taxon>
        <taxon>Bacillota</taxon>
        <taxon>Clostridia</taxon>
        <taxon>Halanaerobiales</taxon>
        <taxon>Halobacteroidaceae</taxon>
        <taxon>Halobacteroides</taxon>
    </lineage>
</organism>